<dbReference type="OrthoDB" id="3945463at2759"/>
<reference evidence="1" key="1">
    <citation type="journal article" date="2020" name="Stud. Mycol.">
        <title>101 Dothideomycetes genomes: a test case for predicting lifestyles and emergence of pathogens.</title>
        <authorList>
            <person name="Haridas S."/>
            <person name="Albert R."/>
            <person name="Binder M."/>
            <person name="Bloem J."/>
            <person name="Labutti K."/>
            <person name="Salamov A."/>
            <person name="Andreopoulos B."/>
            <person name="Baker S."/>
            <person name="Barry K."/>
            <person name="Bills G."/>
            <person name="Bluhm B."/>
            <person name="Cannon C."/>
            <person name="Castanera R."/>
            <person name="Culley D."/>
            <person name="Daum C."/>
            <person name="Ezra D."/>
            <person name="Gonzalez J."/>
            <person name="Henrissat B."/>
            <person name="Kuo A."/>
            <person name="Liang C."/>
            <person name="Lipzen A."/>
            <person name="Lutzoni F."/>
            <person name="Magnuson J."/>
            <person name="Mondo S."/>
            <person name="Nolan M."/>
            <person name="Ohm R."/>
            <person name="Pangilinan J."/>
            <person name="Park H.-J."/>
            <person name="Ramirez L."/>
            <person name="Alfaro M."/>
            <person name="Sun H."/>
            <person name="Tritt A."/>
            <person name="Yoshinaga Y."/>
            <person name="Zwiers L.-H."/>
            <person name="Turgeon B."/>
            <person name="Goodwin S."/>
            <person name="Spatafora J."/>
            <person name="Crous P."/>
            <person name="Grigoriev I."/>
        </authorList>
    </citation>
    <scope>NUCLEOTIDE SEQUENCE</scope>
    <source>
        <strain evidence="1">CBS 123094</strain>
    </source>
</reference>
<organism evidence="1 2">
    <name type="scientific">Amniculicola lignicola CBS 123094</name>
    <dbReference type="NCBI Taxonomy" id="1392246"/>
    <lineage>
        <taxon>Eukaryota</taxon>
        <taxon>Fungi</taxon>
        <taxon>Dikarya</taxon>
        <taxon>Ascomycota</taxon>
        <taxon>Pezizomycotina</taxon>
        <taxon>Dothideomycetes</taxon>
        <taxon>Pleosporomycetidae</taxon>
        <taxon>Pleosporales</taxon>
        <taxon>Amniculicolaceae</taxon>
        <taxon>Amniculicola</taxon>
    </lineage>
</organism>
<dbReference type="EMBL" id="ML977632">
    <property type="protein sequence ID" value="KAF1995933.1"/>
    <property type="molecule type" value="Genomic_DNA"/>
</dbReference>
<dbReference type="Proteomes" id="UP000799779">
    <property type="component" value="Unassembled WGS sequence"/>
</dbReference>
<sequence>TLLKYEVKGLRKALINKRTRRKRGKPLLLKEAEEYQGGAVFWSLRKVKEVCDYQQL</sequence>
<gene>
    <name evidence="1" type="ORF">P154DRAFT_609910</name>
</gene>
<proteinExistence type="predicted"/>
<dbReference type="AlphaFoldDB" id="A0A6A5W2A3"/>
<protein>
    <submittedName>
        <fullName evidence="1">Uncharacterized protein</fullName>
    </submittedName>
</protein>
<feature type="non-terminal residue" evidence="1">
    <location>
        <position position="1"/>
    </location>
</feature>
<evidence type="ECO:0000313" key="2">
    <source>
        <dbReference type="Proteomes" id="UP000799779"/>
    </source>
</evidence>
<evidence type="ECO:0000313" key="1">
    <source>
        <dbReference type="EMBL" id="KAF1995933.1"/>
    </source>
</evidence>
<keyword evidence="2" id="KW-1185">Reference proteome</keyword>
<accession>A0A6A5W2A3</accession>
<name>A0A6A5W2A3_9PLEO</name>